<accession>A0A0A9GGY6</accession>
<organism evidence="1">
    <name type="scientific">Arundo donax</name>
    <name type="common">Giant reed</name>
    <name type="synonym">Donax arundinaceus</name>
    <dbReference type="NCBI Taxonomy" id="35708"/>
    <lineage>
        <taxon>Eukaryota</taxon>
        <taxon>Viridiplantae</taxon>
        <taxon>Streptophyta</taxon>
        <taxon>Embryophyta</taxon>
        <taxon>Tracheophyta</taxon>
        <taxon>Spermatophyta</taxon>
        <taxon>Magnoliopsida</taxon>
        <taxon>Liliopsida</taxon>
        <taxon>Poales</taxon>
        <taxon>Poaceae</taxon>
        <taxon>PACMAD clade</taxon>
        <taxon>Arundinoideae</taxon>
        <taxon>Arundineae</taxon>
        <taxon>Arundo</taxon>
    </lineage>
</organism>
<reference evidence="1" key="1">
    <citation type="submission" date="2014-09" db="EMBL/GenBank/DDBJ databases">
        <authorList>
            <person name="Magalhaes I.L.F."/>
            <person name="Oliveira U."/>
            <person name="Santos F.R."/>
            <person name="Vidigal T.H.D.A."/>
            <person name="Brescovit A.D."/>
            <person name="Santos A.J."/>
        </authorList>
    </citation>
    <scope>NUCLEOTIDE SEQUENCE</scope>
    <source>
        <tissue evidence="1">Shoot tissue taken approximately 20 cm above the soil surface</tissue>
    </source>
</reference>
<name>A0A0A9GGY6_ARUDO</name>
<proteinExistence type="predicted"/>
<reference evidence="1" key="2">
    <citation type="journal article" date="2015" name="Data Brief">
        <title>Shoot transcriptome of the giant reed, Arundo donax.</title>
        <authorList>
            <person name="Barrero R.A."/>
            <person name="Guerrero F.D."/>
            <person name="Moolhuijzen P."/>
            <person name="Goolsby J.A."/>
            <person name="Tidwell J."/>
            <person name="Bellgard S.E."/>
            <person name="Bellgard M.I."/>
        </authorList>
    </citation>
    <scope>NUCLEOTIDE SEQUENCE</scope>
    <source>
        <tissue evidence="1">Shoot tissue taken approximately 20 cm above the soil surface</tissue>
    </source>
</reference>
<evidence type="ECO:0000313" key="1">
    <source>
        <dbReference type="EMBL" id="JAE23742.1"/>
    </source>
</evidence>
<protein>
    <submittedName>
        <fullName evidence="1">Uncharacterized protein</fullName>
    </submittedName>
</protein>
<dbReference type="EMBL" id="GBRH01174154">
    <property type="protein sequence ID" value="JAE23742.1"/>
    <property type="molecule type" value="Transcribed_RNA"/>
</dbReference>
<dbReference type="AlphaFoldDB" id="A0A0A9GGY6"/>
<sequence>MPPVHHRLSSTTRLWLHQHHLTWLHPLWHSRLRHHRHHNLPCRAPRSSGPSCARTSSHGHSCGFCYCEAD</sequence>